<dbReference type="Pfam" id="PF21278">
    <property type="entry name" value="YlmH_1st"/>
    <property type="match status" value="1"/>
</dbReference>
<dbReference type="PANTHER" id="PTHR13633:SF3">
    <property type="entry name" value="MITOCHONDRIAL TRANSCRIPTION RESCUE FACTOR 1"/>
    <property type="match status" value="1"/>
</dbReference>
<dbReference type="EMBL" id="CP002207">
    <property type="protein sequence ID" value="ADP32054.1"/>
    <property type="molecule type" value="Genomic_DNA"/>
</dbReference>
<dbReference type="Gene3D" id="3.10.290.10">
    <property type="entry name" value="RNA-binding S4 domain"/>
    <property type="match status" value="1"/>
</dbReference>
<dbReference type="Gene3D" id="3.30.1370.160">
    <property type="match status" value="1"/>
</dbReference>
<feature type="domain" description="RNA-binding S4" evidence="2">
    <location>
        <begin position="182"/>
        <end position="239"/>
    </location>
</feature>
<evidence type="ECO:0000259" key="2">
    <source>
        <dbReference type="SMART" id="SM00363"/>
    </source>
</evidence>
<dbReference type="PROSITE" id="PS50889">
    <property type="entry name" value="S4"/>
    <property type="match status" value="1"/>
</dbReference>
<keyword evidence="4" id="KW-1185">Reference proteome</keyword>
<dbReference type="PANTHER" id="PTHR13633">
    <property type="entry name" value="MITOCHONDRIAL TRANSCRIPTION RESCUE FACTOR 1"/>
    <property type="match status" value="1"/>
</dbReference>
<dbReference type="Pfam" id="PF01479">
    <property type="entry name" value="S4"/>
    <property type="match status" value="1"/>
</dbReference>
<dbReference type="Proteomes" id="UP000006867">
    <property type="component" value="Chromosome"/>
</dbReference>
<name>A0ABM5LVZ3_BACA1</name>
<dbReference type="RefSeq" id="WP_003329032.1">
    <property type="nucleotide sequence ID" value="NC_014639.1"/>
</dbReference>
<gene>
    <name evidence="3" type="ordered locus">BATR1942_05500</name>
</gene>
<dbReference type="InterPro" id="IPR048443">
    <property type="entry name" value="RqcP2_N"/>
</dbReference>
<evidence type="ECO:0000256" key="1">
    <source>
        <dbReference type="PROSITE-ProRule" id="PRU00182"/>
    </source>
</evidence>
<dbReference type="InterPro" id="IPR002942">
    <property type="entry name" value="S4_RNA-bd"/>
</dbReference>
<dbReference type="Gene3D" id="3.30.70.330">
    <property type="match status" value="1"/>
</dbReference>
<keyword evidence="1" id="KW-0694">RNA-binding</keyword>
<accession>A0ABM5LVZ3</accession>
<dbReference type="InterPro" id="IPR012677">
    <property type="entry name" value="Nucleotide-bd_a/b_plait_sf"/>
</dbReference>
<evidence type="ECO:0000313" key="4">
    <source>
        <dbReference type="Proteomes" id="UP000006867"/>
    </source>
</evidence>
<evidence type="ECO:0000313" key="3">
    <source>
        <dbReference type="EMBL" id="ADP32054.1"/>
    </source>
</evidence>
<dbReference type="Pfam" id="PF17774">
    <property type="entry name" value="YlmH_RBD"/>
    <property type="match status" value="1"/>
</dbReference>
<dbReference type="SMART" id="SM00363">
    <property type="entry name" value="S4"/>
    <property type="match status" value="1"/>
</dbReference>
<sequence>MSDIYQHFRKEEQPFIDQALEWKRIVQEQYRMKLTDFLDPREQVIAASVIGQADSVGLALFGGYDGAERKRALLYPDYANPEETDFGLQAFEVHYPEKFVSIDHRSLLGSLMGIGLKRQKFGDLVFAESAVQLIVTAETADFVAGQLTQAGKAKVNLEKISLSDLQIPARDVEIRDDTVSSLRLDAVCASMSRQSRQKALTLVKNGLVKVNWKVVEDPSYQLAEGDMLSIRGFGRSSLTKIEGKTKKDKWRVTFEKQK</sequence>
<dbReference type="InterPro" id="IPR036986">
    <property type="entry name" value="S4_RNA-bd_sf"/>
</dbReference>
<protein>
    <submittedName>
        <fullName evidence="3">Factor involved in shape determination, RNA-binding fold protein</fullName>
    </submittedName>
</protein>
<proteinExistence type="predicted"/>
<dbReference type="CDD" id="cd00165">
    <property type="entry name" value="S4"/>
    <property type="match status" value="1"/>
</dbReference>
<dbReference type="SUPFAM" id="SSF55174">
    <property type="entry name" value="Alpha-L RNA-binding motif"/>
    <property type="match status" value="1"/>
</dbReference>
<organism evidence="3 4">
    <name type="scientific">Bacillus atrophaeus (strain 1942)</name>
    <dbReference type="NCBI Taxonomy" id="720555"/>
    <lineage>
        <taxon>Bacteria</taxon>
        <taxon>Bacillati</taxon>
        <taxon>Bacillota</taxon>
        <taxon>Bacilli</taxon>
        <taxon>Bacillales</taxon>
        <taxon>Bacillaceae</taxon>
        <taxon>Bacillus</taxon>
    </lineage>
</organism>
<reference evidence="3 4" key="1">
    <citation type="journal article" date="2011" name="Front. Microbiol.">
        <title>Genomic signatures of strain selection and enhancement in Bacillus atrophaeus var. globigii, a historical biowarfare simulant.</title>
        <authorList>
            <person name="Gibbons H.S."/>
            <person name="Broomall S.M."/>
            <person name="McNew L.A."/>
            <person name="Daligault H."/>
            <person name="Chapman C."/>
            <person name="Bruce D."/>
            <person name="Karavis M."/>
            <person name="Krepps M."/>
            <person name="McGregor P.A."/>
            <person name="Hong C."/>
            <person name="Park K.H."/>
            <person name="Akmal A."/>
            <person name="Feldman A."/>
            <person name="Lin J.S."/>
            <person name="Chang W.E."/>
            <person name="Higgs B.W."/>
            <person name="Demirev P."/>
            <person name="Lindquist J."/>
            <person name="Liem A."/>
            <person name="Fochler E."/>
            <person name="Read T.D."/>
            <person name="Tapia R."/>
            <person name="Johnson S."/>
            <person name="Bishop-Lilly K.A."/>
            <person name="Detter C."/>
            <person name="Han C."/>
            <person name="Sozhamannan S."/>
            <person name="Rosenzweig C.N."/>
            <person name="Skowronski E.W."/>
        </authorList>
    </citation>
    <scope>NUCLEOTIDE SEQUENCE [LARGE SCALE GENOMIC DNA]</scope>
    <source>
        <strain evidence="3 4">1942</strain>
    </source>
</reference>
<dbReference type="InterPro" id="IPR040591">
    <property type="entry name" value="RqcP2_RBD"/>
</dbReference>